<dbReference type="Gene3D" id="3.40.630.40">
    <property type="entry name" value="Zn-dependent exopeptidases"/>
    <property type="match status" value="1"/>
</dbReference>
<dbReference type="EC" id="3.5.1.68" evidence="1"/>
<dbReference type="RefSeq" id="WP_380037538.1">
    <property type="nucleotide sequence ID" value="NZ_JBHSEH010000005.1"/>
</dbReference>
<dbReference type="EMBL" id="JBHSEH010000005">
    <property type="protein sequence ID" value="MFC4425793.1"/>
    <property type="molecule type" value="Genomic_DNA"/>
</dbReference>
<proteinExistence type="predicted"/>
<accession>A0ABV8XMC5</accession>
<dbReference type="Pfam" id="PF05013">
    <property type="entry name" value="FGase"/>
    <property type="match status" value="1"/>
</dbReference>
<dbReference type="InterPro" id="IPR007709">
    <property type="entry name" value="N-FG_amidohydro"/>
</dbReference>
<dbReference type="SUPFAM" id="SSF53187">
    <property type="entry name" value="Zn-dependent exopeptidases"/>
    <property type="match status" value="1"/>
</dbReference>
<sequence>MTADLQTLLVLTPHSSGALPADVLLDMLGPAAFESQLREAFLRRIFLDGDPYTDLIYALSGAHHVQAPWSRFAADLNRERDDTDDNGVLKMMGFDRGALYPPGFRLSAEQRETRLRRLWDPFDAQVQAELAGTRLMIVGHAMAPSGPALGPDTGTPRPALCLMPGTPEHPTFPVDRWPALQAACEEAFAGVLSSSPDPRVTIGEPWTTDTLSQRHHRRSGVPAFGIEVNAGLYLSEGEPIEGTLRGLNAAFGHFAAHALTLV</sequence>
<comment type="caution">
    <text evidence="1">The sequence shown here is derived from an EMBL/GenBank/DDBJ whole genome shotgun (WGS) entry which is preliminary data.</text>
</comment>
<dbReference type="GO" id="GO:0050129">
    <property type="term" value="F:N-formylglutamate deformylase activity"/>
    <property type="evidence" value="ECO:0007669"/>
    <property type="project" value="UniProtKB-EC"/>
</dbReference>
<evidence type="ECO:0000313" key="1">
    <source>
        <dbReference type="EMBL" id="MFC4425793.1"/>
    </source>
</evidence>
<reference evidence="2" key="1">
    <citation type="journal article" date="2019" name="Int. J. Syst. Evol. Microbiol.">
        <title>The Global Catalogue of Microorganisms (GCM) 10K type strain sequencing project: providing services to taxonomists for standard genome sequencing and annotation.</title>
        <authorList>
            <consortium name="The Broad Institute Genomics Platform"/>
            <consortium name="The Broad Institute Genome Sequencing Center for Infectious Disease"/>
            <person name="Wu L."/>
            <person name="Ma J."/>
        </authorList>
    </citation>
    <scope>NUCLEOTIDE SEQUENCE [LARGE SCALE GENOMIC DNA]</scope>
    <source>
        <strain evidence="2">CCUG 56029</strain>
    </source>
</reference>
<keyword evidence="2" id="KW-1185">Reference proteome</keyword>
<protein>
    <submittedName>
        <fullName evidence="1">N-formylglutamate amidohydrolase</fullName>
        <ecNumber evidence="1">3.5.1.68</ecNumber>
    </submittedName>
</protein>
<organism evidence="1 2">
    <name type="scientific">Deinococcus navajonensis</name>
    <dbReference type="NCBI Taxonomy" id="309884"/>
    <lineage>
        <taxon>Bacteria</taxon>
        <taxon>Thermotogati</taxon>
        <taxon>Deinococcota</taxon>
        <taxon>Deinococci</taxon>
        <taxon>Deinococcales</taxon>
        <taxon>Deinococcaceae</taxon>
        <taxon>Deinococcus</taxon>
    </lineage>
</organism>
<gene>
    <name evidence="1" type="ORF">ACFOZ9_06175</name>
</gene>
<keyword evidence="1" id="KW-0378">Hydrolase</keyword>
<evidence type="ECO:0000313" key="2">
    <source>
        <dbReference type="Proteomes" id="UP001595998"/>
    </source>
</evidence>
<dbReference type="Proteomes" id="UP001595998">
    <property type="component" value="Unassembled WGS sequence"/>
</dbReference>
<name>A0ABV8XMC5_9DEIO</name>